<organism evidence="2 3">
    <name type="scientific">Lentithecium fluviatile CBS 122367</name>
    <dbReference type="NCBI Taxonomy" id="1168545"/>
    <lineage>
        <taxon>Eukaryota</taxon>
        <taxon>Fungi</taxon>
        <taxon>Dikarya</taxon>
        <taxon>Ascomycota</taxon>
        <taxon>Pezizomycotina</taxon>
        <taxon>Dothideomycetes</taxon>
        <taxon>Pleosporomycetidae</taxon>
        <taxon>Pleosporales</taxon>
        <taxon>Massarineae</taxon>
        <taxon>Lentitheciaceae</taxon>
        <taxon>Lentithecium</taxon>
    </lineage>
</organism>
<keyword evidence="1" id="KW-0812">Transmembrane</keyword>
<accession>A0A6G1INI1</accession>
<name>A0A6G1INI1_9PLEO</name>
<reference evidence="2" key="1">
    <citation type="journal article" date="2020" name="Stud. Mycol.">
        <title>101 Dothideomycetes genomes: a test case for predicting lifestyles and emergence of pathogens.</title>
        <authorList>
            <person name="Haridas S."/>
            <person name="Albert R."/>
            <person name="Binder M."/>
            <person name="Bloem J."/>
            <person name="Labutti K."/>
            <person name="Salamov A."/>
            <person name="Andreopoulos B."/>
            <person name="Baker S."/>
            <person name="Barry K."/>
            <person name="Bills G."/>
            <person name="Bluhm B."/>
            <person name="Cannon C."/>
            <person name="Castanera R."/>
            <person name="Culley D."/>
            <person name="Daum C."/>
            <person name="Ezra D."/>
            <person name="Gonzalez J."/>
            <person name="Henrissat B."/>
            <person name="Kuo A."/>
            <person name="Liang C."/>
            <person name="Lipzen A."/>
            <person name="Lutzoni F."/>
            <person name="Magnuson J."/>
            <person name="Mondo S."/>
            <person name="Nolan M."/>
            <person name="Ohm R."/>
            <person name="Pangilinan J."/>
            <person name="Park H.-J."/>
            <person name="Ramirez L."/>
            <person name="Alfaro M."/>
            <person name="Sun H."/>
            <person name="Tritt A."/>
            <person name="Yoshinaga Y."/>
            <person name="Zwiers L.-H."/>
            <person name="Turgeon B."/>
            <person name="Goodwin S."/>
            <person name="Spatafora J."/>
            <person name="Crous P."/>
            <person name="Grigoriev I."/>
        </authorList>
    </citation>
    <scope>NUCLEOTIDE SEQUENCE</scope>
    <source>
        <strain evidence="2">CBS 122367</strain>
    </source>
</reference>
<sequence>MGAPFRVSSLRAPRPLHPLRYRIVLVILILFFIQQQRLFFIYRKALSMKYSPTVFECKFGRTASRLWRPADEDSQLQNELLASRESWQVLGSGWEGSTFIYNDVVIKTFTPGRSPFRNCALCQPGMKWPTEIPASLSFGNLLASDIVNTSFQGEQSSGFLPVKAYFLAAASPNSIPEWHLVTPLLREGNLEKLANKLHDNGRPKGFSALDIQYRPTFNRLLRTLEGMHLAGFCHDDIKPSNIFVQDGTHWVLGDLGNVRHISHPYHSSRIWSDNKQLHDCRANDVVRALKSYLQFLRSASNDTDAFDVAFLKGSGPPSALFWTTMVDSVSVTAEGLHARSAAQPVSTVRMLDALRLATLSTQRHSLSAFFLSKRHQLEKQVKQALRTSLSEDLARVLSLTWIVGVPESHC</sequence>
<dbReference type="InterPro" id="IPR011009">
    <property type="entry name" value="Kinase-like_dom_sf"/>
</dbReference>
<dbReference type="OrthoDB" id="5337378at2759"/>
<gene>
    <name evidence="2" type="ORF">K458DRAFT_393675</name>
</gene>
<dbReference type="AlphaFoldDB" id="A0A6G1INI1"/>
<dbReference type="SUPFAM" id="SSF56112">
    <property type="entry name" value="Protein kinase-like (PK-like)"/>
    <property type="match status" value="1"/>
</dbReference>
<dbReference type="InterPro" id="IPR008271">
    <property type="entry name" value="Ser/Thr_kinase_AS"/>
</dbReference>
<dbReference type="GO" id="GO:0004672">
    <property type="term" value="F:protein kinase activity"/>
    <property type="evidence" value="ECO:0007669"/>
    <property type="project" value="InterPro"/>
</dbReference>
<dbReference type="PROSITE" id="PS00108">
    <property type="entry name" value="PROTEIN_KINASE_ST"/>
    <property type="match status" value="1"/>
</dbReference>
<keyword evidence="3" id="KW-1185">Reference proteome</keyword>
<evidence type="ECO:0000313" key="2">
    <source>
        <dbReference type="EMBL" id="KAF2679543.1"/>
    </source>
</evidence>
<evidence type="ECO:0000313" key="3">
    <source>
        <dbReference type="Proteomes" id="UP000799291"/>
    </source>
</evidence>
<feature type="transmembrane region" description="Helical" evidence="1">
    <location>
        <begin position="20"/>
        <end position="40"/>
    </location>
</feature>
<proteinExistence type="predicted"/>
<dbReference type="PROSITE" id="PS00369">
    <property type="entry name" value="PTS_HPR_HIS"/>
    <property type="match status" value="1"/>
</dbReference>
<evidence type="ECO:0000256" key="1">
    <source>
        <dbReference type="SAM" id="Phobius"/>
    </source>
</evidence>
<keyword evidence="1" id="KW-0472">Membrane</keyword>
<dbReference type="Gene3D" id="1.10.510.10">
    <property type="entry name" value="Transferase(Phosphotransferase) domain 1"/>
    <property type="match status" value="1"/>
</dbReference>
<keyword evidence="1" id="KW-1133">Transmembrane helix</keyword>
<dbReference type="Proteomes" id="UP000799291">
    <property type="component" value="Unassembled WGS sequence"/>
</dbReference>
<dbReference type="InterPro" id="IPR001020">
    <property type="entry name" value="PTS_HPr_His_P_site"/>
</dbReference>
<protein>
    <submittedName>
        <fullName evidence="2">Uncharacterized protein</fullName>
    </submittedName>
</protein>
<dbReference type="EMBL" id="MU005602">
    <property type="protein sequence ID" value="KAF2679543.1"/>
    <property type="molecule type" value="Genomic_DNA"/>
</dbReference>